<dbReference type="PROSITE" id="PS00463">
    <property type="entry name" value="ZN2_CY6_FUNGAL_1"/>
    <property type="match status" value="1"/>
</dbReference>
<dbReference type="OrthoDB" id="2943660at2759"/>
<dbReference type="Gene3D" id="4.10.240.10">
    <property type="entry name" value="Zn(2)-C6 fungal-type DNA-binding domain"/>
    <property type="match status" value="1"/>
</dbReference>
<dbReference type="EMBL" id="LT635760">
    <property type="protein sequence ID" value="SGZ56555.1"/>
    <property type="molecule type" value="Genomic_DNA"/>
</dbReference>
<proteinExistence type="predicted"/>
<dbReference type="GO" id="GO:0005634">
    <property type="term" value="C:nucleus"/>
    <property type="evidence" value="ECO:0007669"/>
    <property type="project" value="TreeGrafter"/>
</dbReference>
<dbReference type="InterPro" id="IPR051430">
    <property type="entry name" value="Fungal_TF_Env_Response"/>
</dbReference>
<keyword evidence="7" id="KW-1133">Transmembrane helix</keyword>
<reference evidence="9 10" key="1">
    <citation type="submission" date="2016-10" db="EMBL/GenBank/DDBJ databases">
        <authorList>
            <person name="de Groot N.N."/>
        </authorList>
    </citation>
    <scope>NUCLEOTIDE SEQUENCE [LARGE SCALE GENOMIC DNA]</scope>
    <source>
        <strain evidence="9 10">CBS 141442</strain>
    </source>
</reference>
<feature type="transmembrane region" description="Helical" evidence="7">
    <location>
        <begin position="514"/>
        <end position="535"/>
    </location>
</feature>
<keyword evidence="5" id="KW-0804">Transcription</keyword>
<dbReference type="InterPro" id="IPR036864">
    <property type="entry name" value="Zn2-C6_fun-type_DNA-bd_sf"/>
</dbReference>
<keyword evidence="7" id="KW-0812">Transmembrane</keyword>
<dbReference type="Pfam" id="PF00172">
    <property type="entry name" value="Zn_clus"/>
    <property type="match status" value="1"/>
</dbReference>
<keyword evidence="10" id="KW-1185">Reference proteome</keyword>
<evidence type="ECO:0000256" key="4">
    <source>
        <dbReference type="ARBA" id="ARBA00023125"/>
    </source>
</evidence>
<evidence type="ECO:0000256" key="3">
    <source>
        <dbReference type="ARBA" id="ARBA00023015"/>
    </source>
</evidence>
<dbReference type="CDD" id="cd00067">
    <property type="entry name" value="GAL4"/>
    <property type="match status" value="1"/>
</dbReference>
<keyword evidence="1" id="KW-0479">Metal-binding</keyword>
<dbReference type="CDD" id="cd12148">
    <property type="entry name" value="fungal_TF_MHR"/>
    <property type="match status" value="1"/>
</dbReference>
<dbReference type="GO" id="GO:0008270">
    <property type="term" value="F:zinc ion binding"/>
    <property type="evidence" value="ECO:0007669"/>
    <property type="project" value="InterPro"/>
</dbReference>
<dbReference type="GO" id="GO:0000978">
    <property type="term" value="F:RNA polymerase II cis-regulatory region sequence-specific DNA binding"/>
    <property type="evidence" value="ECO:0007669"/>
    <property type="project" value="TreeGrafter"/>
</dbReference>
<feature type="domain" description="Zn(2)-C6 fungal-type" evidence="8">
    <location>
        <begin position="9"/>
        <end position="39"/>
    </location>
</feature>
<keyword evidence="7" id="KW-0472">Membrane</keyword>
<keyword evidence="6" id="KW-0539">Nucleus</keyword>
<dbReference type="SUPFAM" id="SSF57701">
    <property type="entry name" value="Zn2/Cys6 DNA-binding domain"/>
    <property type="match status" value="1"/>
</dbReference>
<dbReference type="AlphaFoldDB" id="A0A1L0BZ77"/>
<keyword evidence="4" id="KW-0238">DNA-binding</keyword>
<gene>
    <name evidence="9" type="ORF">SAMEA4029010_CIC11G00000000117</name>
</gene>
<evidence type="ECO:0000256" key="7">
    <source>
        <dbReference type="SAM" id="Phobius"/>
    </source>
</evidence>
<dbReference type="PROSITE" id="PS50048">
    <property type="entry name" value="ZN2_CY6_FUNGAL_2"/>
    <property type="match status" value="1"/>
</dbReference>
<dbReference type="SMART" id="SM00066">
    <property type="entry name" value="GAL4"/>
    <property type="match status" value="1"/>
</dbReference>
<evidence type="ECO:0000313" key="9">
    <source>
        <dbReference type="EMBL" id="SGZ56555.1"/>
    </source>
</evidence>
<sequence>MSRGRRKVVCSFCRKRKIKCDMASPCQNCVRFGQEDCDIALVPGWTPNMAAANRVLKPPPEGSDVEFLKQRLSSLESLISGISVAPSGPTRVNITGMANITPGHPDAGFSFYKEVKTVDYLDTVGMRRPGLLRWLVPVSLDERLFRLCQHAIPRKRLDLIQEASMRPDVLVTGQLCSESGCDGATTSEFKRENGLAVEIQKILPHKRVLWQLFDRFFHIIYPFVPILDEQDFRTAITGIVGKRSLSEEPTIVTISKETDFALMGILLVVLRMSHLSLFNVRNYVRSFCFCNSHLELEYLAQVEILPTSINIAEECLKEFDLIKDVKLEVVQLVTLLRTSMMFNPGNVNPDIQNLTYLAILNLLAYTRWLHRDPRQVFNIETISLRKTALLRKIWYTILHLDFSTLVFSGNLPTIGPDTYDVELPVSQSIALNIEYTKLDAAVCEEFAKFAKLRVLLAEALKLLGKVSGEVLLHETERMTEILKAKEMELYDQVIQDSSSQTHNLADMFLRVSDYHSYLMVYFMYVGFCTHLHYYFVREHKSDLAFKYRSKIISVMCSHFLPFTIRLLDEERTPFGASSDMFTSAISCHCVIQSVTLIWSTYIDFRTQMHYIQTRPGLLSHPVSGPGYQSLYSALNEVTNLLHVVINVMCKALSVIQDRHRLYNRILKVHELILKLATSTKYYEQHAVLTIELSTVTDVEEITSYVNQCLEQDYVNKLSPEIVQLMTPSPSSTTSVPNNSFSQFEPNFNLLLFEDLFGV</sequence>
<dbReference type="PANTHER" id="PTHR31944:SF131">
    <property type="entry name" value="HEME-RESPONSIVE ZINC FINGER TRANSCRIPTION FACTOR HAP1"/>
    <property type="match status" value="1"/>
</dbReference>
<evidence type="ECO:0000256" key="6">
    <source>
        <dbReference type="ARBA" id="ARBA00023242"/>
    </source>
</evidence>
<accession>A0A1L0BZ77</accession>
<dbReference type="STRING" id="45354.A0A1L0BZ77"/>
<name>A0A1L0BZ77_9ASCO</name>
<dbReference type="Proteomes" id="UP000182334">
    <property type="component" value="Chromosome V"/>
</dbReference>
<evidence type="ECO:0000313" key="10">
    <source>
        <dbReference type="Proteomes" id="UP000182334"/>
    </source>
</evidence>
<organism evidence="9 10">
    <name type="scientific">Sungouiella intermedia</name>
    <dbReference type="NCBI Taxonomy" id="45354"/>
    <lineage>
        <taxon>Eukaryota</taxon>
        <taxon>Fungi</taxon>
        <taxon>Dikarya</taxon>
        <taxon>Ascomycota</taxon>
        <taxon>Saccharomycotina</taxon>
        <taxon>Pichiomycetes</taxon>
        <taxon>Metschnikowiaceae</taxon>
        <taxon>Sungouiella</taxon>
    </lineage>
</organism>
<evidence type="ECO:0000256" key="2">
    <source>
        <dbReference type="ARBA" id="ARBA00022833"/>
    </source>
</evidence>
<evidence type="ECO:0000256" key="5">
    <source>
        <dbReference type="ARBA" id="ARBA00023163"/>
    </source>
</evidence>
<keyword evidence="2" id="KW-0862">Zinc</keyword>
<dbReference type="GO" id="GO:0001228">
    <property type="term" value="F:DNA-binding transcription activator activity, RNA polymerase II-specific"/>
    <property type="evidence" value="ECO:0007669"/>
    <property type="project" value="TreeGrafter"/>
</dbReference>
<evidence type="ECO:0000256" key="1">
    <source>
        <dbReference type="ARBA" id="ARBA00022723"/>
    </source>
</evidence>
<protein>
    <submittedName>
        <fullName evidence="9">CIC11C00000000117</fullName>
    </submittedName>
</protein>
<evidence type="ECO:0000259" key="8">
    <source>
        <dbReference type="PROSITE" id="PS50048"/>
    </source>
</evidence>
<keyword evidence="3" id="KW-0805">Transcription regulation</keyword>
<dbReference type="PANTHER" id="PTHR31944">
    <property type="entry name" value="HEME-RESPONSIVE ZINC FINGER TRANSCRIPTION FACTOR HAP1"/>
    <property type="match status" value="1"/>
</dbReference>
<dbReference type="InterPro" id="IPR001138">
    <property type="entry name" value="Zn2Cys6_DnaBD"/>
</dbReference>